<comment type="caution">
    <text evidence="1">The sequence shown here is derived from an EMBL/GenBank/DDBJ whole genome shotgun (WGS) entry which is preliminary data.</text>
</comment>
<name>A0A4R2K0X8_9THEO</name>
<sequence>MRKTKIFLLITLAIVLSLGVAGFALSVSNANDDSNNLQFDKVIEKIGSFLKENKSVLKINEGDVIAKVNGIPIYKNEFELRKGLTLASGEQISDINNFVLNKLVREKVEEYLAMKYNLKVSEDEINSYIEKEKQKFKEYPEAERKLKELISKSGMTQEEYWNVYEKYNAERILLFGKLYNLIVDQGIKKGELKKADKMTVEVQNEYKKYFDSVIHQYVKNAEISFSEKYRDVFKNFKID</sequence>
<organism evidence="1 2">
    <name type="scientific">Caldanaerobacter subterraneus</name>
    <dbReference type="NCBI Taxonomy" id="911092"/>
    <lineage>
        <taxon>Bacteria</taxon>
        <taxon>Bacillati</taxon>
        <taxon>Bacillota</taxon>
        <taxon>Clostridia</taxon>
        <taxon>Thermoanaerobacterales</taxon>
        <taxon>Thermoanaerobacteraceae</taxon>
        <taxon>Caldanaerobacter</taxon>
    </lineage>
</organism>
<dbReference type="AlphaFoldDB" id="A0A4R2K0X8"/>
<accession>A0A4R2K0X8</accession>
<dbReference type="Proteomes" id="UP000294886">
    <property type="component" value="Unassembled WGS sequence"/>
</dbReference>
<dbReference type="SUPFAM" id="SSF109998">
    <property type="entry name" value="Triger factor/SurA peptide-binding domain-like"/>
    <property type="match status" value="1"/>
</dbReference>
<evidence type="ECO:0008006" key="3">
    <source>
        <dbReference type="Google" id="ProtNLM"/>
    </source>
</evidence>
<protein>
    <recommendedName>
        <fullName evidence="3">SurA-like protein</fullName>
    </recommendedName>
</protein>
<dbReference type="InterPro" id="IPR027304">
    <property type="entry name" value="Trigger_fact/SurA_dom_sf"/>
</dbReference>
<evidence type="ECO:0000313" key="2">
    <source>
        <dbReference type="Proteomes" id="UP000294886"/>
    </source>
</evidence>
<dbReference type="EMBL" id="SLWU01000016">
    <property type="protein sequence ID" value="TCO63279.1"/>
    <property type="molecule type" value="Genomic_DNA"/>
</dbReference>
<proteinExistence type="predicted"/>
<dbReference type="RefSeq" id="WP_132040021.1">
    <property type="nucleotide sequence ID" value="NZ_SLWU01000016.1"/>
</dbReference>
<reference evidence="1 2" key="1">
    <citation type="submission" date="2019-03" db="EMBL/GenBank/DDBJ databases">
        <title>Genomic Encyclopedia of Type Strains, Phase IV (KMG-IV): sequencing the most valuable type-strain genomes for metagenomic binning, comparative biology and taxonomic classification.</title>
        <authorList>
            <person name="Goeker M."/>
        </authorList>
    </citation>
    <scope>NUCLEOTIDE SEQUENCE [LARGE SCALE GENOMIC DNA]</scope>
    <source>
        <strain evidence="1 2">DSM 13054</strain>
    </source>
</reference>
<evidence type="ECO:0000313" key="1">
    <source>
        <dbReference type="EMBL" id="TCO63279.1"/>
    </source>
</evidence>
<gene>
    <name evidence="1" type="ORF">EV203_11653</name>
</gene>
<dbReference type="Gene3D" id="1.10.4030.10">
    <property type="entry name" value="Porin chaperone SurA, peptide-binding domain"/>
    <property type="match status" value="1"/>
</dbReference>